<dbReference type="PROSITE" id="PS50977">
    <property type="entry name" value="HTH_TETR_2"/>
    <property type="match status" value="1"/>
</dbReference>
<keyword evidence="1 2" id="KW-0238">DNA-binding</keyword>
<protein>
    <submittedName>
        <fullName evidence="4">TetR/AcrR family transcriptional regulator</fullName>
    </submittedName>
</protein>
<dbReference type="RefSeq" id="WP_394967567.1">
    <property type="nucleotide sequence ID" value="NZ_CALXHM010000009.1"/>
</dbReference>
<dbReference type="AlphaFoldDB" id="A0A9D2E3C0"/>
<sequence length="217" mass="24921">MTQQERQQRSREEIFRAAQEEFGTVGYDGVNMERICAKHGISKGMMYHYYTGKDELFLLCVERTFRELEAYIEGEMESLEKLDVREAVKSFFVLRERFFEQRPLQKGIFESAMLRPPKHLVGQIEALRVPVRRLNRAFIAGLTARMPLRQGLDPEAAARYLESVEPYFQNILNDYCSDCPAQDVRSMLSTAGGLLDLILFGLFRRPDGEPAAAARGL</sequence>
<dbReference type="SUPFAM" id="SSF46689">
    <property type="entry name" value="Homeodomain-like"/>
    <property type="match status" value="1"/>
</dbReference>
<evidence type="ECO:0000259" key="3">
    <source>
        <dbReference type="PROSITE" id="PS50977"/>
    </source>
</evidence>
<dbReference type="InterPro" id="IPR009057">
    <property type="entry name" value="Homeodomain-like_sf"/>
</dbReference>
<dbReference type="PANTHER" id="PTHR30328:SF54">
    <property type="entry name" value="HTH-TYPE TRANSCRIPTIONAL REPRESSOR SCO4008"/>
    <property type="match status" value="1"/>
</dbReference>
<dbReference type="PANTHER" id="PTHR30328">
    <property type="entry name" value="TRANSCRIPTIONAL REPRESSOR"/>
    <property type="match status" value="1"/>
</dbReference>
<dbReference type="InterPro" id="IPR050109">
    <property type="entry name" value="HTH-type_TetR-like_transc_reg"/>
</dbReference>
<dbReference type="Gene3D" id="1.10.357.10">
    <property type="entry name" value="Tetracycline Repressor, domain 2"/>
    <property type="match status" value="1"/>
</dbReference>
<dbReference type="PRINTS" id="PR00455">
    <property type="entry name" value="HTHTETR"/>
</dbReference>
<evidence type="ECO:0000256" key="2">
    <source>
        <dbReference type="PROSITE-ProRule" id="PRU00335"/>
    </source>
</evidence>
<reference evidence="4" key="2">
    <citation type="submission" date="2021-04" db="EMBL/GenBank/DDBJ databases">
        <authorList>
            <person name="Gilroy R."/>
        </authorList>
    </citation>
    <scope>NUCLEOTIDE SEQUENCE</scope>
    <source>
        <strain evidence="4">ChiGjej4B4-18154</strain>
    </source>
</reference>
<dbReference type="InterPro" id="IPR001647">
    <property type="entry name" value="HTH_TetR"/>
</dbReference>
<evidence type="ECO:0000313" key="5">
    <source>
        <dbReference type="Proteomes" id="UP000824035"/>
    </source>
</evidence>
<accession>A0A9D2E3C0</accession>
<dbReference type="SUPFAM" id="SSF48498">
    <property type="entry name" value="Tetracyclin repressor-like, C-terminal domain"/>
    <property type="match status" value="1"/>
</dbReference>
<evidence type="ECO:0000313" key="4">
    <source>
        <dbReference type="EMBL" id="HIZ30209.1"/>
    </source>
</evidence>
<organism evidence="4 5">
    <name type="scientific">Candidatus Allofournierella merdipullorum</name>
    <dbReference type="NCBI Taxonomy" id="2838595"/>
    <lineage>
        <taxon>Bacteria</taxon>
        <taxon>Bacillati</taxon>
        <taxon>Bacillota</taxon>
        <taxon>Clostridia</taxon>
        <taxon>Eubacteriales</taxon>
        <taxon>Oscillospiraceae</taxon>
        <taxon>Allofournierella</taxon>
    </lineage>
</organism>
<comment type="caution">
    <text evidence="4">The sequence shown here is derived from an EMBL/GenBank/DDBJ whole genome shotgun (WGS) entry which is preliminary data.</text>
</comment>
<dbReference type="EMBL" id="DXBV01000028">
    <property type="protein sequence ID" value="HIZ30209.1"/>
    <property type="molecule type" value="Genomic_DNA"/>
</dbReference>
<reference evidence="4" key="1">
    <citation type="journal article" date="2021" name="PeerJ">
        <title>Extensive microbial diversity within the chicken gut microbiome revealed by metagenomics and culture.</title>
        <authorList>
            <person name="Gilroy R."/>
            <person name="Ravi A."/>
            <person name="Getino M."/>
            <person name="Pursley I."/>
            <person name="Horton D.L."/>
            <person name="Alikhan N.F."/>
            <person name="Baker D."/>
            <person name="Gharbi K."/>
            <person name="Hall N."/>
            <person name="Watson M."/>
            <person name="Adriaenssens E.M."/>
            <person name="Foster-Nyarko E."/>
            <person name="Jarju S."/>
            <person name="Secka A."/>
            <person name="Antonio M."/>
            <person name="Oren A."/>
            <person name="Chaudhuri R.R."/>
            <person name="La Ragione R."/>
            <person name="Hildebrand F."/>
            <person name="Pallen M.J."/>
        </authorList>
    </citation>
    <scope>NUCLEOTIDE SEQUENCE</scope>
    <source>
        <strain evidence="4">ChiGjej4B4-18154</strain>
    </source>
</reference>
<dbReference type="GO" id="GO:0003677">
    <property type="term" value="F:DNA binding"/>
    <property type="evidence" value="ECO:0007669"/>
    <property type="project" value="UniProtKB-UniRule"/>
</dbReference>
<dbReference type="Proteomes" id="UP000824035">
    <property type="component" value="Unassembled WGS sequence"/>
</dbReference>
<dbReference type="GO" id="GO:0006355">
    <property type="term" value="P:regulation of DNA-templated transcription"/>
    <property type="evidence" value="ECO:0007669"/>
    <property type="project" value="UniProtKB-ARBA"/>
</dbReference>
<feature type="domain" description="HTH tetR-type" evidence="3">
    <location>
        <begin position="8"/>
        <end position="68"/>
    </location>
</feature>
<dbReference type="InterPro" id="IPR036271">
    <property type="entry name" value="Tet_transcr_reg_TetR-rel_C_sf"/>
</dbReference>
<dbReference type="Gene3D" id="1.10.10.60">
    <property type="entry name" value="Homeodomain-like"/>
    <property type="match status" value="1"/>
</dbReference>
<evidence type="ECO:0000256" key="1">
    <source>
        <dbReference type="ARBA" id="ARBA00023125"/>
    </source>
</evidence>
<name>A0A9D2E3C0_9FIRM</name>
<gene>
    <name evidence="4" type="ORF">H9813_03100</name>
</gene>
<dbReference type="Pfam" id="PF00440">
    <property type="entry name" value="TetR_N"/>
    <property type="match status" value="1"/>
</dbReference>
<proteinExistence type="predicted"/>
<feature type="DNA-binding region" description="H-T-H motif" evidence="2">
    <location>
        <begin position="31"/>
        <end position="50"/>
    </location>
</feature>